<protein>
    <submittedName>
        <fullName evidence="3">5-bromo-4-chloroindolyl phosphate hydrolysis family protein</fullName>
    </submittedName>
</protein>
<name>A0A9D2MAG8_9FIRM</name>
<dbReference type="AlphaFoldDB" id="A0A9D2MAG8"/>
<evidence type="ECO:0000313" key="3">
    <source>
        <dbReference type="EMBL" id="HJB56058.1"/>
    </source>
</evidence>
<keyword evidence="2" id="KW-1133">Transmembrane helix</keyword>
<accession>A0A9D2MAG8</accession>
<dbReference type="Pfam" id="PF10112">
    <property type="entry name" value="Halogen_Hydrol"/>
    <property type="match status" value="1"/>
</dbReference>
<dbReference type="InterPro" id="IPR018770">
    <property type="entry name" value="ChloroindolylP_hydrolase"/>
</dbReference>
<proteinExistence type="predicted"/>
<dbReference type="EMBL" id="DWYC01000006">
    <property type="protein sequence ID" value="HJB56058.1"/>
    <property type="molecule type" value="Genomic_DNA"/>
</dbReference>
<gene>
    <name evidence="3" type="ORF">H9714_00740</name>
</gene>
<feature type="transmembrane region" description="Helical" evidence="2">
    <location>
        <begin position="112"/>
        <end position="131"/>
    </location>
</feature>
<comment type="caution">
    <text evidence="3">The sequence shown here is derived from an EMBL/GenBank/DDBJ whole genome shotgun (WGS) entry which is preliminary data.</text>
</comment>
<evidence type="ECO:0000313" key="4">
    <source>
        <dbReference type="Proteomes" id="UP000824208"/>
    </source>
</evidence>
<keyword evidence="2" id="KW-0812">Transmembrane</keyword>
<evidence type="ECO:0000256" key="1">
    <source>
        <dbReference type="SAM" id="MobiDB-lite"/>
    </source>
</evidence>
<evidence type="ECO:0000256" key="2">
    <source>
        <dbReference type="SAM" id="Phobius"/>
    </source>
</evidence>
<feature type="transmembrane region" description="Helical" evidence="2">
    <location>
        <begin position="151"/>
        <end position="170"/>
    </location>
</feature>
<feature type="region of interest" description="Disordered" evidence="1">
    <location>
        <begin position="45"/>
        <end position="108"/>
    </location>
</feature>
<organism evidence="3 4">
    <name type="scientific">Candidatus Flavonifractor intestinipullorum</name>
    <dbReference type="NCBI Taxonomy" id="2838587"/>
    <lineage>
        <taxon>Bacteria</taxon>
        <taxon>Bacillati</taxon>
        <taxon>Bacillota</taxon>
        <taxon>Clostridia</taxon>
        <taxon>Eubacteriales</taxon>
        <taxon>Oscillospiraceae</taxon>
        <taxon>Flavonifractor</taxon>
    </lineage>
</organism>
<reference evidence="3" key="1">
    <citation type="journal article" date="2021" name="PeerJ">
        <title>Extensive microbial diversity within the chicken gut microbiome revealed by metagenomics and culture.</title>
        <authorList>
            <person name="Gilroy R."/>
            <person name="Ravi A."/>
            <person name="Getino M."/>
            <person name="Pursley I."/>
            <person name="Horton D.L."/>
            <person name="Alikhan N.F."/>
            <person name="Baker D."/>
            <person name="Gharbi K."/>
            <person name="Hall N."/>
            <person name="Watson M."/>
            <person name="Adriaenssens E.M."/>
            <person name="Foster-Nyarko E."/>
            <person name="Jarju S."/>
            <person name="Secka A."/>
            <person name="Antonio M."/>
            <person name="Oren A."/>
            <person name="Chaudhuri R.R."/>
            <person name="La Ragione R."/>
            <person name="Hildebrand F."/>
            <person name="Pallen M.J."/>
        </authorList>
    </citation>
    <scope>NUCLEOTIDE SEQUENCE</scope>
    <source>
        <strain evidence="3">CHK189-11263</strain>
    </source>
</reference>
<keyword evidence="2" id="KW-0472">Membrane</keyword>
<dbReference type="Proteomes" id="UP000824208">
    <property type="component" value="Unassembled WGS sequence"/>
</dbReference>
<sequence length="396" mass="44248">MAGYQNNRNNIQELFSWIIVVVALTAFWPVGLILLFRKLTHSKGKGSAHPADAPSAQSAQRQEPGTQGIRTESGVRRRGGAQAGPIPSAPPRTVRRRQPYTPGKPIRNEGRGLIVGGGIMAGLFGFVSFTELVSMVDDLLHGYSYFWLEDLFIPMGVCGVGLVLLLVGAARNKKSRRFRKYLALIGRQEAVSVQMLAQAMPVPVHQACDDLQEMLDRGFLPVGYLDMSVGRLILSDEGLQEKAEPEPEPERTPAEDERILAQIRAVNDAIEDEEMSRKIERIEEITRKIFSYQKKKPEKAGQLRTFLNYYLPTTLKILNAYAQMEEQGVEGANITAAKERIEGMMDKVVEGFEKQLDRLFENEAMDITTDVQVLEQMLEKDGLSQSQQWEGLTLNG</sequence>
<feature type="transmembrane region" description="Helical" evidence="2">
    <location>
        <begin position="14"/>
        <end position="36"/>
    </location>
</feature>
<reference evidence="3" key="2">
    <citation type="submission" date="2021-04" db="EMBL/GenBank/DDBJ databases">
        <authorList>
            <person name="Gilroy R."/>
        </authorList>
    </citation>
    <scope>NUCLEOTIDE SEQUENCE</scope>
    <source>
        <strain evidence="3">CHK189-11263</strain>
    </source>
</reference>
<feature type="compositionally biased region" description="Polar residues" evidence="1">
    <location>
        <begin position="55"/>
        <end position="70"/>
    </location>
</feature>